<sequence length="361" mass="43275">MNYSDFKSILSNVYETNDSKIVEYLEDKTFDENIFLHMEEIFDSTNIFLSDKMILLKMILERVKPKITLYLTPGKLNNIVNKISNNNFDKYKILVMFEPFIGQLSSTSFYKMIEIFITDKYNLLEFVKLFIEKVKELKCKYLFKILLHYFNNNGDNQDCMREYYIEQLLKIVSHKIINYFTFIAKILNLVVGYKCEIITYLMITNFQEFDMDYYNFIDVCKNLNEKNYNFFAKAFIKANNEFGWKFEISESYSEEKFCKRLFNFLDSHTYDNFTKIFIGNKDFINQYHPNKKEIKPFVNNIPINQINFKSKDEFLNSILEQNKKEGRTVSTLNLTKKENTQRVEIIYNDSTHLIYNGSFIV</sequence>
<proteinExistence type="predicted"/>
<evidence type="ECO:0000313" key="1">
    <source>
        <dbReference type="EMBL" id="AUV58932.1"/>
    </source>
</evidence>
<accession>A0A2K9V9P2</accession>
<reference evidence="1" key="1">
    <citation type="submission" date="2018-01" db="EMBL/GenBank/DDBJ databases">
        <title>Draft genome sequence of Bandra megavirus.</title>
        <authorList>
            <person name="Chatterjee A."/>
            <person name="Yadav R."/>
            <person name="Kondabagil K."/>
        </authorList>
    </citation>
    <scope>NUCLEOTIDE SEQUENCE</scope>
    <source>
        <strain evidence="1">KK-1</strain>
    </source>
</reference>
<organism evidence="1">
    <name type="scientific">Bandra megavirus</name>
    <dbReference type="NCBI Taxonomy" id="2071566"/>
    <lineage>
        <taxon>Viruses</taxon>
        <taxon>Varidnaviria</taxon>
        <taxon>Bamfordvirae</taxon>
        <taxon>Nucleocytoviricota</taxon>
        <taxon>Megaviricetes</taxon>
        <taxon>Imitervirales</taxon>
        <taxon>Mimiviridae</taxon>
        <taxon>Megamimivirinae</taxon>
        <taxon>Megavirus</taxon>
    </lineage>
</organism>
<name>A0A2K9V9P2_9VIRU</name>
<dbReference type="EMBL" id="MG779387">
    <property type="protein sequence ID" value="AUV58932.1"/>
    <property type="molecule type" value="Genomic_DNA"/>
</dbReference>
<protein>
    <submittedName>
        <fullName evidence="1">Uncharacterized protein</fullName>
    </submittedName>
</protein>